<reference evidence="2" key="1">
    <citation type="submission" date="2022-03" db="EMBL/GenBank/DDBJ databases">
        <title>De novo assembled genomes of Belliella spp. (Cyclobacteriaceae) strains.</title>
        <authorList>
            <person name="Szabo A."/>
            <person name="Korponai K."/>
            <person name="Felfoldi T."/>
        </authorList>
    </citation>
    <scope>NUCLEOTIDE SEQUENCE</scope>
    <source>
        <strain evidence="2">DSM 111904</strain>
    </source>
</reference>
<comment type="caution">
    <text evidence="2">The sequence shown here is derived from an EMBL/GenBank/DDBJ whole genome shotgun (WGS) entry which is preliminary data.</text>
</comment>
<sequence length="215" mass="25133">MKLANLLSMLTILTSCFLWVACSKPVQQFVRDARINEMRMPLDRNEIILVTIPSGFSQIDYNTFLEILPRELRSKGFREVWDTDFHELELKSVGIHDFSTNRNLEKLSDELGVRYLLDVEVLDKRHLRVSRLGATMRYNETVQNSPFVGPIGPLDNLNYWLITRYRLYDLSEKLMMVDLTLQTSHLENNTVGQKSLIKDINKVFEFIYNDGNLKK</sequence>
<evidence type="ECO:0008006" key="4">
    <source>
        <dbReference type="Google" id="ProtNLM"/>
    </source>
</evidence>
<dbReference type="Proteomes" id="UP001165489">
    <property type="component" value="Unassembled WGS sequence"/>
</dbReference>
<evidence type="ECO:0000313" key="2">
    <source>
        <dbReference type="EMBL" id="MCH7409065.1"/>
    </source>
</evidence>
<proteinExistence type="predicted"/>
<accession>A0ABS9UYP7</accession>
<evidence type="ECO:0000256" key="1">
    <source>
        <dbReference type="SAM" id="SignalP"/>
    </source>
</evidence>
<gene>
    <name evidence="2" type="ORF">MM239_06645</name>
</gene>
<name>A0ABS9UYP7_9BACT</name>
<dbReference type="PROSITE" id="PS51257">
    <property type="entry name" value="PROKAR_LIPOPROTEIN"/>
    <property type="match status" value="1"/>
</dbReference>
<organism evidence="2 3">
    <name type="scientific">Belliella filtrata</name>
    <dbReference type="NCBI Taxonomy" id="2923435"/>
    <lineage>
        <taxon>Bacteria</taxon>
        <taxon>Pseudomonadati</taxon>
        <taxon>Bacteroidota</taxon>
        <taxon>Cytophagia</taxon>
        <taxon>Cytophagales</taxon>
        <taxon>Cyclobacteriaceae</taxon>
        <taxon>Belliella</taxon>
    </lineage>
</organism>
<keyword evidence="3" id="KW-1185">Reference proteome</keyword>
<dbReference type="RefSeq" id="WP_241347423.1">
    <property type="nucleotide sequence ID" value="NZ_JAKZGP010000011.1"/>
</dbReference>
<feature type="signal peptide" evidence="1">
    <location>
        <begin position="1"/>
        <end position="20"/>
    </location>
</feature>
<feature type="chain" id="PRO_5047331950" description="Lipoprotein" evidence="1">
    <location>
        <begin position="21"/>
        <end position="215"/>
    </location>
</feature>
<dbReference type="EMBL" id="JAKZGP010000011">
    <property type="protein sequence ID" value="MCH7409065.1"/>
    <property type="molecule type" value="Genomic_DNA"/>
</dbReference>
<protein>
    <recommendedName>
        <fullName evidence="4">Lipoprotein</fullName>
    </recommendedName>
</protein>
<keyword evidence="1" id="KW-0732">Signal</keyword>
<evidence type="ECO:0000313" key="3">
    <source>
        <dbReference type="Proteomes" id="UP001165489"/>
    </source>
</evidence>